<keyword evidence="4" id="KW-1185">Reference proteome</keyword>
<dbReference type="PROSITE" id="PS50405">
    <property type="entry name" value="GST_CTER"/>
    <property type="match status" value="1"/>
</dbReference>
<evidence type="ECO:0000313" key="4">
    <source>
        <dbReference type="Proteomes" id="UP000053342"/>
    </source>
</evidence>
<dbReference type="PANTHER" id="PTHR43968">
    <property type="match status" value="1"/>
</dbReference>
<dbReference type="InterPro" id="IPR036282">
    <property type="entry name" value="Glutathione-S-Trfase_C_sf"/>
</dbReference>
<dbReference type="Pfam" id="PF13417">
    <property type="entry name" value="GST_N_3"/>
    <property type="match status" value="1"/>
</dbReference>
<reference evidence="3 4" key="1">
    <citation type="submission" date="2015-01" db="EMBL/GenBank/DDBJ databases">
        <title>The Genome Sequence of Exophiala oligosperma CBS72588.</title>
        <authorList>
            <consortium name="The Broad Institute Genomics Platform"/>
            <person name="Cuomo C."/>
            <person name="de Hoog S."/>
            <person name="Gorbushina A."/>
            <person name="Stielow B."/>
            <person name="Teixiera M."/>
            <person name="Abouelleil A."/>
            <person name="Chapman S.B."/>
            <person name="Priest M."/>
            <person name="Young S.K."/>
            <person name="Wortman J."/>
            <person name="Nusbaum C."/>
            <person name="Birren B."/>
        </authorList>
    </citation>
    <scope>NUCLEOTIDE SEQUENCE [LARGE SCALE GENOMIC DNA]</scope>
    <source>
        <strain evidence="3 4">CBS 72588</strain>
    </source>
</reference>
<dbReference type="GeneID" id="27356088"/>
<gene>
    <name evidence="3" type="ORF">PV06_04014</name>
</gene>
<dbReference type="SUPFAM" id="SSF52833">
    <property type="entry name" value="Thioredoxin-like"/>
    <property type="match status" value="1"/>
</dbReference>
<evidence type="ECO:0000259" key="1">
    <source>
        <dbReference type="PROSITE" id="PS50404"/>
    </source>
</evidence>
<dbReference type="OrthoDB" id="249703at2759"/>
<dbReference type="SUPFAM" id="SSF47616">
    <property type="entry name" value="GST C-terminal domain-like"/>
    <property type="match status" value="1"/>
</dbReference>
<dbReference type="VEuPathDB" id="FungiDB:PV06_04014"/>
<dbReference type="InterPro" id="IPR004045">
    <property type="entry name" value="Glutathione_S-Trfase_N"/>
</dbReference>
<evidence type="ECO:0008006" key="5">
    <source>
        <dbReference type="Google" id="ProtNLM"/>
    </source>
</evidence>
<dbReference type="SFLD" id="SFLDG00358">
    <property type="entry name" value="Main_(cytGST)"/>
    <property type="match status" value="1"/>
</dbReference>
<dbReference type="GO" id="GO:0005737">
    <property type="term" value="C:cytoplasm"/>
    <property type="evidence" value="ECO:0007669"/>
    <property type="project" value="TreeGrafter"/>
</dbReference>
<dbReference type="InterPro" id="IPR004046">
    <property type="entry name" value="GST_C"/>
</dbReference>
<dbReference type="AlphaFoldDB" id="A0A0D2B0M1"/>
<protein>
    <recommendedName>
        <fullName evidence="5">GST N-terminal domain-containing protein</fullName>
    </recommendedName>
</protein>
<dbReference type="EMBL" id="KN847334">
    <property type="protein sequence ID" value="KIW45641.1"/>
    <property type="molecule type" value="Genomic_DNA"/>
</dbReference>
<dbReference type="PANTHER" id="PTHR43968:SF6">
    <property type="entry name" value="GLUTATHIONE S-TRANSFERASE OMEGA"/>
    <property type="match status" value="1"/>
</dbReference>
<accession>A0A0D2B0M1</accession>
<dbReference type="HOGENOM" id="CLU_011226_5_3_1"/>
<name>A0A0D2B0M1_9EURO</name>
<dbReference type="Proteomes" id="UP000053342">
    <property type="component" value="Unassembled WGS sequence"/>
</dbReference>
<feature type="domain" description="GST N-terminal" evidence="1">
    <location>
        <begin position="3"/>
        <end position="87"/>
    </location>
</feature>
<evidence type="ECO:0000313" key="3">
    <source>
        <dbReference type="EMBL" id="KIW45641.1"/>
    </source>
</evidence>
<dbReference type="STRING" id="215243.A0A0D2B0M1"/>
<dbReference type="InterPro" id="IPR010987">
    <property type="entry name" value="Glutathione-S-Trfase_C-like"/>
</dbReference>
<dbReference type="PROSITE" id="PS50404">
    <property type="entry name" value="GST_NTER"/>
    <property type="match status" value="1"/>
</dbReference>
<dbReference type="InterPro" id="IPR050983">
    <property type="entry name" value="GST_Omega/HSP26"/>
</dbReference>
<dbReference type="InterPro" id="IPR036249">
    <property type="entry name" value="Thioredoxin-like_sf"/>
</dbReference>
<proteinExistence type="predicted"/>
<evidence type="ECO:0000259" key="2">
    <source>
        <dbReference type="PROSITE" id="PS50405"/>
    </source>
</evidence>
<dbReference type="CDD" id="cd00570">
    <property type="entry name" value="GST_N_family"/>
    <property type="match status" value="1"/>
</dbReference>
<dbReference type="Gene3D" id="3.40.30.10">
    <property type="entry name" value="Glutaredoxin"/>
    <property type="match status" value="1"/>
</dbReference>
<organism evidence="3 4">
    <name type="scientific">Exophiala oligosperma</name>
    <dbReference type="NCBI Taxonomy" id="215243"/>
    <lineage>
        <taxon>Eukaryota</taxon>
        <taxon>Fungi</taxon>
        <taxon>Dikarya</taxon>
        <taxon>Ascomycota</taxon>
        <taxon>Pezizomycotina</taxon>
        <taxon>Eurotiomycetes</taxon>
        <taxon>Chaetothyriomycetidae</taxon>
        <taxon>Chaetothyriales</taxon>
        <taxon>Herpotrichiellaceae</taxon>
        <taxon>Exophiala</taxon>
    </lineage>
</organism>
<dbReference type="InterPro" id="IPR040079">
    <property type="entry name" value="Glutathione_S-Trfase"/>
</dbReference>
<dbReference type="SFLD" id="SFLDS00019">
    <property type="entry name" value="Glutathione_Transferase_(cytos"/>
    <property type="match status" value="1"/>
</dbReference>
<sequence>MAADLLLWDHPVSCYAQKVRIALREKGIPFNFATPKGAGTGDLANMDPAFAKNNHRVEVPTLVDGDLTIFDSTIILEYLEDKYPDKPLRPADPAARARARMIEDVCDSQYEAINWGMGEVHGYKRAEGELARKMTDEAKQQAGEVQKWLTEQLGDAEWFGGVSLGWADVCVWPFVNRSTSYGMEPAADSALGKWYERAKQRPSVKSVHEEFVTATATFSSAAAEAIAKGLMRREYRDHRLEWMIKSGGIGVVKEGLEKNTIRFSWPCARE</sequence>
<dbReference type="Pfam" id="PF00043">
    <property type="entry name" value="GST_C"/>
    <property type="match status" value="1"/>
</dbReference>
<dbReference type="Gene3D" id="1.20.1050.10">
    <property type="match status" value="1"/>
</dbReference>
<feature type="domain" description="GST C-terminal" evidence="2">
    <location>
        <begin position="92"/>
        <end position="215"/>
    </location>
</feature>
<dbReference type="RefSeq" id="XP_016265857.1">
    <property type="nucleotide sequence ID" value="XM_016404852.1"/>
</dbReference>